<dbReference type="GO" id="GO:0070681">
    <property type="term" value="P:glutaminyl-tRNAGln biosynthesis via transamidation"/>
    <property type="evidence" value="ECO:0007669"/>
    <property type="project" value="TreeGrafter"/>
</dbReference>
<dbReference type="PANTHER" id="PTHR11659:SF0">
    <property type="entry name" value="GLUTAMYL-TRNA(GLN) AMIDOTRANSFERASE SUBUNIT B, MITOCHONDRIAL"/>
    <property type="match status" value="1"/>
</dbReference>
<dbReference type="FunFam" id="1.10.10.410:FF:000001">
    <property type="entry name" value="Aspartyl/glutamyl-tRNA(Asn/Gln) amidotransferase subunit B"/>
    <property type="match status" value="1"/>
</dbReference>
<dbReference type="GO" id="GO:0006412">
    <property type="term" value="P:translation"/>
    <property type="evidence" value="ECO:0007669"/>
    <property type="project" value="UniProtKB-UniRule"/>
</dbReference>
<dbReference type="SMART" id="SM00845">
    <property type="entry name" value="GatB_Yqey"/>
    <property type="match status" value="1"/>
</dbReference>
<dbReference type="Pfam" id="PF02934">
    <property type="entry name" value="GatB_N"/>
    <property type="match status" value="1"/>
</dbReference>
<dbReference type="SUPFAM" id="SSF55931">
    <property type="entry name" value="Glutamine synthetase/guanido kinase"/>
    <property type="match status" value="1"/>
</dbReference>
<evidence type="ECO:0000256" key="6">
    <source>
        <dbReference type="ARBA" id="ARBA00022917"/>
    </source>
</evidence>
<dbReference type="Proteomes" id="UP000176988">
    <property type="component" value="Unassembled WGS sequence"/>
</dbReference>
<feature type="domain" description="Asn/Gln amidotransferase" evidence="11">
    <location>
        <begin position="353"/>
        <end position="508"/>
    </location>
</feature>
<evidence type="ECO:0000259" key="11">
    <source>
        <dbReference type="SMART" id="SM00845"/>
    </source>
</evidence>
<protein>
    <recommendedName>
        <fullName evidence="10">Aspartyl/glutamyl-tRNA(Asn/Gln) amidotransferase subunit B</fullName>
        <shortName evidence="10">Asp/Glu-ADT subunit B</shortName>
        <ecNumber evidence="10">6.3.5.-</ecNumber>
    </recommendedName>
</protein>
<comment type="catalytic activity">
    <reaction evidence="9 10">
        <text>L-glutamyl-tRNA(Gln) + L-glutamine + ATP + H2O = L-glutaminyl-tRNA(Gln) + L-glutamate + ADP + phosphate + H(+)</text>
        <dbReference type="Rhea" id="RHEA:17521"/>
        <dbReference type="Rhea" id="RHEA-COMP:9681"/>
        <dbReference type="Rhea" id="RHEA-COMP:9684"/>
        <dbReference type="ChEBI" id="CHEBI:15377"/>
        <dbReference type="ChEBI" id="CHEBI:15378"/>
        <dbReference type="ChEBI" id="CHEBI:29985"/>
        <dbReference type="ChEBI" id="CHEBI:30616"/>
        <dbReference type="ChEBI" id="CHEBI:43474"/>
        <dbReference type="ChEBI" id="CHEBI:58359"/>
        <dbReference type="ChEBI" id="CHEBI:78520"/>
        <dbReference type="ChEBI" id="CHEBI:78521"/>
        <dbReference type="ChEBI" id="CHEBI:456216"/>
    </reaction>
</comment>
<organism evidence="12 13">
    <name type="scientific">Candidatus Uhrbacteria bacterium RIFOXYC2_FULL_47_19</name>
    <dbReference type="NCBI Taxonomy" id="1802424"/>
    <lineage>
        <taxon>Bacteria</taxon>
        <taxon>Candidatus Uhriibacteriota</taxon>
    </lineage>
</organism>
<evidence type="ECO:0000256" key="1">
    <source>
        <dbReference type="ARBA" id="ARBA00005306"/>
    </source>
</evidence>
<gene>
    <name evidence="10" type="primary">gatB</name>
    <name evidence="12" type="ORF">A2480_01350</name>
</gene>
<dbReference type="PROSITE" id="PS01234">
    <property type="entry name" value="GATB"/>
    <property type="match status" value="1"/>
</dbReference>
<dbReference type="Pfam" id="PF02637">
    <property type="entry name" value="GatB_Yqey"/>
    <property type="match status" value="1"/>
</dbReference>
<dbReference type="InterPro" id="IPR006075">
    <property type="entry name" value="Asn/Gln-tRNA_Trfase_suB/E_cat"/>
</dbReference>
<evidence type="ECO:0000256" key="5">
    <source>
        <dbReference type="ARBA" id="ARBA00022840"/>
    </source>
</evidence>
<sequence>MKLEPVIGLEIHVQLKTESKMFCSCPNHGDIEAPNINICPTCTGQPGTMPNINAKAVEMGMLISYALGGEVAGVSKFDRKNYFYPDLPKGYQISQFDLPISQHGKLTIRLNEGREGEREFSVGITRLHLEEDAAKLLHIEGGDGKSSLVDFNRAGTPLAEIVTEPDLRSPEEAKAFLQELRLIMRYLGVSDADMERGQLRCDANISLREIPDDPKNENWSTQFNPKTEIKNLNSFRSVERALEFEIKRQTKLWLDGQIPSILATRGWDDTRGVTVEQRTKEDSSDYRYFPEPDLPPMDLTEMRDRLSRMVPELPEARRRRFIEQYGLARSDARTFCDQPDLANYAEQVFSELEVWAKSVQTAGGQELTPERAAKLVSGWVLTKLNGVLSTHKLDLETMKVDPENMAELLTMVHNNQVTGTNALLILEEMVLTGIDPSQVMKEKNLGQMDDIDALREAAQQAIANNPKAVEDWRGGKTTAVQFLVGQVMKITRGKAPPEEARRILEEELGKL</sequence>
<dbReference type="InterPro" id="IPR018027">
    <property type="entry name" value="Asn/Gln_amidotransferase"/>
</dbReference>
<dbReference type="InterPro" id="IPR017958">
    <property type="entry name" value="Gln-tRNA_amidoTrfase_suB_CS"/>
</dbReference>
<dbReference type="EC" id="6.3.5.-" evidence="10"/>
<reference evidence="12 13" key="1">
    <citation type="journal article" date="2016" name="Nat. Commun.">
        <title>Thousands of microbial genomes shed light on interconnected biogeochemical processes in an aquifer system.</title>
        <authorList>
            <person name="Anantharaman K."/>
            <person name="Brown C.T."/>
            <person name="Hug L.A."/>
            <person name="Sharon I."/>
            <person name="Castelle C.J."/>
            <person name="Probst A.J."/>
            <person name="Thomas B.C."/>
            <person name="Singh A."/>
            <person name="Wilkins M.J."/>
            <person name="Karaoz U."/>
            <person name="Brodie E.L."/>
            <person name="Williams K.H."/>
            <person name="Hubbard S.S."/>
            <person name="Banfield J.F."/>
        </authorList>
    </citation>
    <scope>NUCLEOTIDE SEQUENCE [LARGE SCALE GENOMIC DNA]</scope>
</reference>
<keyword evidence="4 10" id="KW-0547">Nucleotide-binding</keyword>
<dbReference type="STRING" id="1802424.A2480_01350"/>
<evidence type="ECO:0000256" key="10">
    <source>
        <dbReference type="HAMAP-Rule" id="MF_00121"/>
    </source>
</evidence>
<dbReference type="SUPFAM" id="SSF89095">
    <property type="entry name" value="GatB/YqeY motif"/>
    <property type="match status" value="1"/>
</dbReference>
<dbReference type="InterPro" id="IPR023168">
    <property type="entry name" value="GatB_Yqey_C_2"/>
</dbReference>
<comment type="function">
    <text evidence="7 10">Allows the formation of correctly charged Asn-tRNA(Asn) or Gln-tRNA(Gln) through the transamidation of misacylated Asp-tRNA(Asn) or Glu-tRNA(Gln) in organisms which lack either or both of asparaginyl-tRNA or glutaminyl-tRNA synthetases. The reaction takes place in the presence of glutamine and ATP through an activated phospho-Asp-tRNA(Asn) or phospho-Glu-tRNA(Gln).</text>
</comment>
<dbReference type="PANTHER" id="PTHR11659">
    <property type="entry name" value="GLUTAMYL-TRNA GLN AMIDOTRANSFERASE SUBUNIT B MITOCHONDRIAL AND PROKARYOTIC PET112-RELATED"/>
    <property type="match status" value="1"/>
</dbReference>
<dbReference type="GO" id="GO:0050567">
    <property type="term" value="F:glutaminyl-tRNA synthase (glutamine-hydrolyzing) activity"/>
    <property type="evidence" value="ECO:0007669"/>
    <property type="project" value="UniProtKB-UniRule"/>
</dbReference>
<dbReference type="NCBIfam" id="NF004014">
    <property type="entry name" value="PRK05477.1-4"/>
    <property type="match status" value="1"/>
</dbReference>
<evidence type="ECO:0000313" key="12">
    <source>
        <dbReference type="EMBL" id="OGM00838.1"/>
    </source>
</evidence>
<comment type="caution">
    <text evidence="12">The sequence shown here is derived from an EMBL/GenBank/DDBJ whole genome shotgun (WGS) entry which is preliminary data.</text>
</comment>
<dbReference type="InterPro" id="IPR014746">
    <property type="entry name" value="Gln_synth/guanido_kin_cat_dom"/>
</dbReference>
<comment type="similarity">
    <text evidence="1 10">Belongs to the GatB/GatE family. GatB subfamily.</text>
</comment>
<proteinExistence type="inferred from homology"/>
<dbReference type="AlphaFoldDB" id="A0A1F7WF67"/>
<dbReference type="HAMAP" id="MF_00121">
    <property type="entry name" value="GatB"/>
    <property type="match status" value="1"/>
</dbReference>
<dbReference type="NCBIfam" id="TIGR00133">
    <property type="entry name" value="gatB"/>
    <property type="match status" value="1"/>
</dbReference>
<keyword evidence="6 10" id="KW-0648">Protein biosynthesis</keyword>
<evidence type="ECO:0000256" key="3">
    <source>
        <dbReference type="ARBA" id="ARBA00022598"/>
    </source>
</evidence>
<accession>A0A1F7WF67</accession>
<evidence type="ECO:0000256" key="2">
    <source>
        <dbReference type="ARBA" id="ARBA00011123"/>
    </source>
</evidence>
<dbReference type="Gene3D" id="1.10.10.410">
    <property type="match status" value="1"/>
</dbReference>
<evidence type="ECO:0000256" key="4">
    <source>
        <dbReference type="ARBA" id="ARBA00022741"/>
    </source>
</evidence>
<dbReference type="GO" id="GO:0005524">
    <property type="term" value="F:ATP binding"/>
    <property type="evidence" value="ECO:0007669"/>
    <property type="project" value="UniProtKB-KW"/>
</dbReference>
<name>A0A1F7WF67_9BACT</name>
<dbReference type="InterPro" id="IPR003789">
    <property type="entry name" value="Asn/Gln_tRNA_amidoTrase-B-like"/>
</dbReference>
<dbReference type="NCBIfam" id="NF004012">
    <property type="entry name" value="PRK05477.1-2"/>
    <property type="match status" value="1"/>
</dbReference>
<evidence type="ECO:0000256" key="7">
    <source>
        <dbReference type="ARBA" id="ARBA00024799"/>
    </source>
</evidence>
<comment type="subunit">
    <text evidence="2 10">Heterotrimer of A, B and C subunits.</text>
</comment>
<evidence type="ECO:0000256" key="9">
    <source>
        <dbReference type="ARBA" id="ARBA00047913"/>
    </source>
</evidence>
<comment type="catalytic activity">
    <reaction evidence="8 10">
        <text>L-aspartyl-tRNA(Asn) + L-glutamine + ATP + H2O = L-asparaginyl-tRNA(Asn) + L-glutamate + ADP + phosphate + 2 H(+)</text>
        <dbReference type="Rhea" id="RHEA:14513"/>
        <dbReference type="Rhea" id="RHEA-COMP:9674"/>
        <dbReference type="Rhea" id="RHEA-COMP:9677"/>
        <dbReference type="ChEBI" id="CHEBI:15377"/>
        <dbReference type="ChEBI" id="CHEBI:15378"/>
        <dbReference type="ChEBI" id="CHEBI:29985"/>
        <dbReference type="ChEBI" id="CHEBI:30616"/>
        <dbReference type="ChEBI" id="CHEBI:43474"/>
        <dbReference type="ChEBI" id="CHEBI:58359"/>
        <dbReference type="ChEBI" id="CHEBI:78515"/>
        <dbReference type="ChEBI" id="CHEBI:78516"/>
        <dbReference type="ChEBI" id="CHEBI:456216"/>
    </reaction>
</comment>
<dbReference type="GO" id="GO:0050566">
    <property type="term" value="F:asparaginyl-tRNA synthase (glutamine-hydrolyzing) activity"/>
    <property type="evidence" value="ECO:0007669"/>
    <property type="project" value="RHEA"/>
</dbReference>
<evidence type="ECO:0000313" key="13">
    <source>
        <dbReference type="Proteomes" id="UP000176988"/>
    </source>
</evidence>
<evidence type="ECO:0000256" key="8">
    <source>
        <dbReference type="ARBA" id="ARBA00047380"/>
    </source>
</evidence>
<keyword evidence="3 10" id="KW-0436">Ligase</keyword>
<dbReference type="InterPro" id="IPR017959">
    <property type="entry name" value="Asn/Gln-tRNA_amidoTrfase_suB/E"/>
</dbReference>
<dbReference type="EMBL" id="MGFG01000023">
    <property type="protein sequence ID" value="OGM00838.1"/>
    <property type="molecule type" value="Genomic_DNA"/>
</dbReference>
<dbReference type="InterPro" id="IPR004413">
    <property type="entry name" value="GatB"/>
</dbReference>
<keyword evidence="5 10" id="KW-0067">ATP-binding</keyword>